<evidence type="ECO:0000313" key="3">
    <source>
        <dbReference type="EMBL" id="CAH1406470.1"/>
    </source>
</evidence>
<name>A0A9P0HPC1_NEZVI</name>
<feature type="compositionally biased region" description="Pro residues" evidence="1">
    <location>
        <begin position="211"/>
        <end position="223"/>
    </location>
</feature>
<accession>A0A9P0HPC1</accession>
<feature type="compositionally biased region" description="Pro residues" evidence="1">
    <location>
        <begin position="247"/>
        <end position="306"/>
    </location>
</feature>
<dbReference type="AlphaFoldDB" id="A0A9P0HPC1"/>
<dbReference type="EMBL" id="OV725082">
    <property type="protein sequence ID" value="CAH1406470.1"/>
    <property type="molecule type" value="Genomic_DNA"/>
</dbReference>
<feature type="region of interest" description="Disordered" evidence="1">
    <location>
        <begin position="1"/>
        <end position="79"/>
    </location>
</feature>
<feature type="compositionally biased region" description="Polar residues" evidence="1">
    <location>
        <begin position="183"/>
        <end position="192"/>
    </location>
</feature>
<sequence length="321" mass="32952">MPVVPPPPPPGPPPPPAFSPVDLKEAAKGRDLLLQSIRKGKPLKKTVTNDKSGPLIQRKANGGNEGSGSGGGAASSNTFVGSATISRSSGLAGLFADGMPKLKPVNANHKDQSSSLSSLQTANVSSLHNSINNRFNKPDMAKKLMIDIKNRGPPPQPPNQLQKPVITSSTSETTLTSPTVNTHTRSASTVSLANGRGGGHFTGRIIKPQLAPKPPAPAPPGPSFPTLSKTTGFHASSDSLSARPRPARPPLRAPQSRPPPPPTSVVPPPPTTAVPPPPPPSAPPPPPPLPHRPAPPLPSSVPPTPPSRHSSMRNGSGPASM</sequence>
<feature type="region of interest" description="Disordered" evidence="1">
    <location>
        <begin position="148"/>
        <end position="321"/>
    </location>
</feature>
<organism evidence="3 4">
    <name type="scientific">Nezara viridula</name>
    <name type="common">Southern green stink bug</name>
    <name type="synonym">Cimex viridulus</name>
    <dbReference type="NCBI Taxonomy" id="85310"/>
    <lineage>
        <taxon>Eukaryota</taxon>
        <taxon>Metazoa</taxon>
        <taxon>Ecdysozoa</taxon>
        <taxon>Arthropoda</taxon>
        <taxon>Hexapoda</taxon>
        <taxon>Insecta</taxon>
        <taxon>Pterygota</taxon>
        <taxon>Neoptera</taxon>
        <taxon>Paraneoptera</taxon>
        <taxon>Hemiptera</taxon>
        <taxon>Heteroptera</taxon>
        <taxon>Panheteroptera</taxon>
        <taxon>Pentatomomorpha</taxon>
        <taxon>Pentatomoidea</taxon>
        <taxon>Pentatomidae</taxon>
        <taxon>Pentatominae</taxon>
        <taxon>Nezara</taxon>
    </lineage>
</organism>
<feature type="compositionally biased region" description="Low complexity" evidence="1">
    <location>
        <begin position="159"/>
        <end position="182"/>
    </location>
</feature>
<feature type="compositionally biased region" description="Low complexity" evidence="1">
    <location>
        <begin position="235"/>
        <end position="244"/>
    </location>
</feature>
<dbReference type="GO" id="GO:0003779">
    <property type="term" value="F:actin binding"/>
    <property type="evidence" value="ECO:0007669"/>
    <property type="project" value="InterPro"/>
</dbReference>
<feature type="compositionally biased region" description="Gly residues" evidence="1">
    <location>
        <begin position="63"/>
        <end position="73"/>
    </location>
</feature>
<dbReference type="Proteomes" id="UP001152798">
    <property type="component" value="Chromosome 6"/>
</dbReference>
<feature type="compositionally biased region" description="Basic and acidic residues" evidence="1">
    <location>
        <begin position="22"/>
        <end position="31"/>
    </location>
</feature>
<dbReference type="InterPro" id="IPR003124">
    <property type="entry name" value="WH2_dom"/>
</dbReference>
<protein>
    <recommendedName>
        <fullName evidence="2">WH2 domain-containing protein</fullName>
    </recommendedName>
</protein>
<dbReference type="OrthoDB" id="5877983at2759"/>
<evidence type="ECO:0000259" key="2">
    <source>
        <dbReference type="Pfam" id="PF02205"/>
    </source>
</evidence>
<dbReference type="Pfam" id="PF02205">
    <property type="entry name" value="WH2"/>
    <property type="match status" value="1"/>
</dbReference>
<reference evidence="3" key="1">
    <citation type="submission" date="2022-01" db="EMBL/GenBank/DDBJ databases">
        <authorList>
            <person name="King R."/>
        </authorList>
    </citation>
    <scope>NUCLEOTIDE SEQUENCE</scope>
</reference>
<feature type="domain" description="WH2" evidence="2">
    <location>
        <begin position="27"/>
        <end position="53"/>
    </location>
</feature>
<proteinExistence type="predicted"/>
<gene>
    <name evidence="3" type="ORF">NEZAVI_LOCUS14398</name>
</gene>
<feature type="compositionally biased region" description="Polar residues" evidence="1">
    <location>
        <begin position="312"/>
        <end position="321"/>
    </location>
</feature>
<evidence type="ECO:0000256" key="1">
    <source>
        <dbReference type="SAM" id="MobiDB-lite"/>
    </source>
</evidence>
<keyword evidence="4" id="KW-1185">Reference proteome</keyword>
<feature type="compositionally biased region" description="Pro residues" evidence="1">
    <location>
        <begin position="1"/>
        <end position="18"/>
    </location>
</feature>
<evidence type="ECO:0000313" key="4">
    <source>
        <dbReference type="Proteomes" id="UP001152798"/>
    </source>
</evidence>